<feature type="transmembrane region" description="Helical" evidence="7">
    <location>
        <begin position="50"/>
        <end position="69"/>
    </location>
</feature>
<comment type="caution">
    <text evidence="9">The sequence shown here is derived from an EMBL/GenBank/DDBJ whole genome shotgun (WGS) entry which is preliminary data.</text>
</comment>
<evidence type="ECO:0000256" key="2">
    <source>
        <dbReference type="ARBA" id="ARBA00022448"/>
    </source>
</evidence>
<evidence type="ECO:0000313" key="9">
    <source>
        <dbReference type="EMBL" id="HGS86581.1"/>
    </source>
</evidence>
<dbReference type="InterPro" id="IPR020846">
    <property type="entry name" value="MFS_dom"/>
</dbReference>
<feature type="transmembrane region" description="Helical" evidence="7">
    <location>
        <begin position="316"/>
        <end position="334"/>
    </location>
</feature>
<keyword evidence="4 7" id="KW-0812">Transmembrane</keyword>
<gene>
    <name evidence="9" type="ORF">ENT17_03080</name>
</gene>
<keyword evidence="3" id="KW-1003">Cell membrane</keyword>
<accession>A0A7C4L0M7</accession>
<feature type="domain" description="Major facilitator superfamily (MFS) profile" evidence="8">
    <location>
        <begin position="15"/>
        <end position="405"/>
    </location>
</feature>
<name>A0A7C4L0M7_9CHLR</name>
<dbReference type="AlphaFoldDB" id="A0A7C4L0M7"/>
<reference evidence="9" key="1">
    <citation type="journal article" date="2020" name="mSystems">
        <title>Genome- and Community-Level Interaction Insights into Carbon Utilization and Element Cycling Functions of Hydrothermarchaeota in Hydrothermal Sediment.</title>
        <authorList>
            <person name="Zhou Z."/>
            <person name="Liu Y."/>
            <person name="Xu W."/>
            <person name="Pan J."/>
            <person name="Luo Z.H."/>
            <person name="Li M."/>
        </authorList>
    </citation>
    <scope>NUCLEOTIDE SEQUENCE [LARGE SCALE GENOMIC DNA]</scope>
    <source>
        <strain evidence="9">SpSt-556</strain>
    </source>
</reference>
<evidence type="ECO:0000256" key="3">
    <source>
        <dbReference type="ARBA" id="ARBA00022475"/>
    </source>
</evidence>
<feature type="transmembrane region" description="Helical" evidence="7">
    <location>
        <begin position="218"/>
        <end position="243"/>
    </location>
</feature>
<evidence type="ECO:0000259" key="8">
    <source>
        <dbReference type="PROSITE" id="PS50850"/>
    </source>
</evidence>
<dbReference type="SUPFAM" id="SSF103473">
    <property type="entry name" value="MFS general substrate transporter"/>
    <property type="match status" value="1"/>
</dbReference>
<keyword evidence="2" id="KW-0813">Transport</keyword>
<dbReference type="InterPro" id="IPR010290">
    <property type="entry name" value="TM_effector"/>
</dbReference>
<keyword evidence="6 7" id="KW-0472">Membrane</keyword>
<organism evidence="9">
    <name type="scientific">Bellilinea caldifistulae</name>
    <dbReference type="NCBI Taxonomy" id="360411"/>
    <lineage>
        <taxon>Bacteria</taxon>
        <taxon>Bacillati</taxon>
        <taxon>Chloroflexota</taxon>
        <taxon>Anaerolineae</taxon>
        <taxon>Anaerolineales</taxon>
        <taxon>Anaerolineaceae</taxon>
        <taxon>Bellilinea</taxon>
    </lineage>
</organism>
<dbReference type="GO" id="GO:0005886">
    <property type="term" value="C:plasma membrane"/>
    <property type="evidence" value="ECO:0007669"/>
    <property type="project" value="UniProtKB-SubCell"/>
</dbReference>
<sequence>MKPFLHLPPALRHRKFTLLWAGMLISVAGSQMQLWALFWHIRTLSDQPVAVSGVGVARFIPILLLSLFAGLMADRHNRRRLMLTTQSVMMLTALILAGLTAFGMIRLWHIYVLTALQAAAIAFDTPARQALIPNLLPKEDLPSAFSLNSIAMTTGSIVGPALSGVVIAYAGQEFTYLLNGISYLAVIAALIAMGEVPQQAAARLSAKRGIDWPAIRQGIRFILHSPIILSSMLLDFLATFFSSANTLLPFVAQDILRVGPVEYGWLAGAQAVGGIIAGLALSQRSNLHRQGIILMDAVLVFGAATVIFGLSRWFWLTFLALMLIGAADAVSTILRNTIRQLQTPDALRGRMVSINQIFFMGGPQLGEIEAGVVAQAFGVPAAIITGGLGCILAVGLVGWRWPELRRFNGDEPILAGARSSAD</sequence>
<dbReference type="Gene3D" id="1.20.1250.20">
    <property type="entry name" value="MFS general substrate transporter like domains"/>
    <property type="match status" value="1"/>
</dbReference>
<dbReference type="EMBL" id="DSXR01000040">
    <property type="protein sequence ID" value="HGS86581.1"/>
    <property type="molecule type" value="Genomic_DNA"/>
</dbReference>
<dbReference type="PROSITE" id="PS50850">
    <property type="entry name" value="MFS"/>
    <property type="match status" value="1"/>
</dbReference>
<feature type="transmembrane region" description="Helical" evidence="7">
    <location>
        <begin position="147"/>
        <end position="170"/>
    </location>
</feature>
<feature type="transmembrane region" description="Helical" evidence="7">
    <location>
        <begin position="81"/>
        <end position="102"/>
    </location>
</feature>
<feature type="transmembrane region" description="Helical" evidence="7">
    <location>
        <begin position="263"/>
        <end position="281"/>
    </location>
</feature>
<evidence type="ECO:0000256" key="5">
    <source>
        <dbReference type="ARBA" id="ARBA00022989"/>
    </source>
</evidence>
<feature type="transmembrane region" description="Helical" evidence="7">
    <location>
        <begin position="176"/>
        <end position="197"/>
    </location>
</feature>
<dbReference type="GO" id="GO:0022857">
    <property type="term" value="F:transmembrane transporter activity"/>
    <property type="evidence" value="ECO:0007669"/>
    <property type="project" value="InterPro"/>
</dbReference>
<comment type="subcellular location">
    <subcellularLocation>
        <location evidence="1">Cell membrane</location>
        <topology evidence="1">Multi-pass membrane protein</topology>
    </subcellularLocation>
</comment>
<feature type="transmembrane region" description="Helical" evidence="7">
    <location>
        <begin position="293"/>
        <end position="310"/>
    </location>
</feature>
<evidence type="ECO:0000256" key="6">
    <source>
        <dbReference type="ARBA" id="ARBA00023136"/>
    </source>
</evidence>
<evidence type="ECO:0000256" key="7">
    <source>
        <dbReference type="SAM" id="Phobius"/>
    </source>
</evidence>
<protein>
    <submittedName>
        <fullName evidence="9">MFS transporter</fullName>
    </submittedName>
</protein>
<evidence type="ECO:0000256" key="1">
    <source>
        <dbReference type="ARBA" id="ARBA00004651"/>
    </source>
</evidence>
<dbReference type="CDD" id="cd06173">
    <property type="entry name" value="MFS_MefA_like"/>
    <property type="match status" value="1"/>
</dbReference>
<dbReference type="PANTHER" id="PTHR23513:SF9">
    <property type="entry name" value="ENTEROBACTIN EXPORTER ENTS"/>
    <property type="match status" value="1"/>
</dbReference>
<evidence type="ECO:0000256" key="4">
    <source>
        <dbReference type="ARBA" id="ARBA00022692"/>
    </source>
</evidence>
<feature type="transmembrane region" description="Helical" evidence="7">
    <location>
        <begin position="377"/>
        <end position="399"/>
    </location>
</feature>
<feature type="transmembrane region" description="Helical" evidence="7">
    <location>
        <begin position="16"/>
        <end position="38"/>
    </location>
</feature>
<keyword evidence="5 7" id="KW-1133">Transmembrane helix</keyword>
<dbReference type="PANTHER" id="PTHR23513">
    <property type="entry name" value="INTEGRAL MEMBRANE EFFLUX PROTEIN-RELATED"/>
    <property type="match status" value="1"/>
</dbReference>
<proteinExistence type="predicted"/>
<dbReference type="InterPro" id="IPR036259">
    <property type="entry name" value="MFS_trans_sf"/>
</dbReference>
<dbReference type="Pfam" id="PF05977">
    <property type="entry name" value="MFS_3"/>
    <property type="match status" value="1"/>
</dbReference>